<dbReference type="InterPro" id="IPR011610">
    <property type="entry name" value="SAM_mthyl_Trfase_ML2640-like"/>
</dbReference>
<proteinExistence type="inferred from homology"/>
<evidence type="ECO:0000256" key="4">
    <source>
        <dbReference type="ARBA" id="ARBA00022679"/>
    </source>
</evidence>
<accession>A0A367ECB1</accession>
<sequence length="285" mass="30899">MVQERTQIPDNTAVRTALWRALHLRVDAPPHVVEDEVGLRLAAPGDDWRARPDMDPQATSGFRASIVARARFVEDLVAEQADRGVTQYVILGAGLDTFAQRRPELAARLRIFEIDQPDTQAWKRRRLAEMGYGVPGGLHLVPVDFEASEDWLEKLVAAGFDASGPAVVVSTGVSVYLTKDTTAATLRRVAGLASGSTLAMTFMLPADLLDGADRPGLRTSRQGARASGTPFVSFYTPPEMLELARECGIAEARHLAGTSLAERYFAGRADGLRPSSGEDWLLATT</sequence>
<keyword evidence="3 6" id="KW-0489">Methyltransferase</keyword>
<protein>
    <recommendedName>
        <fullName evidence="6">S-adenosyl-L-methionine-dependent methyltransferase</fullName>
        <ecNumber evidence="6">2.1.1.-</ecNumber>
    </recommendedName>
</protein>
<name>A0A367ECB1_9ACTN</name>
<keyword evidence="8" id="KW-1185">Reference proteome</keyword>
<gene>
    <name evidence="7" type="ORF">DQ392_27710</name>
</gene>
<evidence type="ECO:0000313" key="8">
    <source>
        <dbReference type="Proteomes" id="UP000253507"/>
    </source>
</evidence>
<dbReference type="PANTHER" id="PTHR43619:SF2">
    <property type="entry name" value="S-ADENOSYL-L-METHIONINE-DEPENDENT METHYLTRANSFERASES SUPERFAMILY PROTEIN"/>
    <property type="match status" value="1"/>
</dbReference>
<dbReference type="NCBIfam" id="TIGR00027">
    <property type="entry name" value="mthyl_TIGR00027"/>
    <property type="match status" value="1"/>
</dbReference>
<dbReference type="InterPro" id="IPR029063">
    <property type="entry name" value="SAM-dependent_MTases_sf"/>
</dbReference>
<dbReference type="InterPro" id="IPR007213">
    <property type="entry name" value="Ppm1/Ppm2/Tcmp"/>
</dbReference>
<comment type="function">
    <text evidence="1 6">Exhibits S-adenosyl-L-methionine-dependent methyltransferase activity.</text>
</comment>
<dbReference type="AlphaFoldDB" id="A0A367ECB1"/>
<evidence type="ECO:0000256" key="1">
    <source>
        <dbReference type="ARBA" id="ARBA00003907"/>
    </source>
</evidence>
<reference evidence="7 8" key="1">
    <citation type="submission" date="2018-06" db="EMBL/GenBank/DDBJ databases">
        <title>Streptomyces reniochalinae sp. nov. and Streptomyces diacarnus sp. nov. from marine sponges.</title>
        <authorList>
            <person name="Li L."/>
        </authorList>
    </citation>
    <scope>NUCLEOTIDE SEQUENCE [LARGE SCALE GENOMIC DNA]</scope>
    <source>
        <strain evidence="7 8">LHW50302</strain>
    </source>
</reference>
<dbReference type="EC" id="2.1.1.-" evidence="6"/>
<evidence type="ECO:0000256" key="6">
    <source>
        <dbReference type="RuleBase" id="RU362030"/>
    </source>
</evidence>
<organism evidence="7 8">
    <name type="scientific">Streptomyces reniochalinae</name>
    <dbReference type="NCBI Taxonomy" id="2250578"/>
    <lineage>
        <taxon>Bacteria</taxon>
        <taxon>Bacillati</taxon>
        <taxon>Actinomycetota</taxon>
        <taxon>Actinomycetes</taxon>
        <taxon>Kitasatosporales</taxon>
        <taxon>Streptomycetaceae</taxon>
        <taxon>Streptomyces</taxon>
    </lineage>
</organism>
<dbReference type="GO" id="GO:0032259">
    <property type="term" value="P:methylation"/>
    <property type="evidence" value="ECO:0007669"/>
    <property type="project" value="UniProtKB-KW"/>
</dbReference>
<comment type="caution">
    <text evidence="7">The sequence shown here is derived from an EMBL/GenBank/DDBJ whole genome shotgun (WGS) entry which is preliminary data.</text>
</comment>
<dbReference type="GO" id="GO:0008168">
    <property type="term" value="F:methyltransferase activity"/>
    <property type="evidence" value="ECO:0007669"/>
    <property type="project" value="UniProtKB-UniRule"/>
</dbReference>
<dbReference type="Gene3D" id="3.40.50.150">
    <property type="entry name" value="Vaccinia Virus protein VP39"/>
    <property type="match status" value="1"/>
</dbReference>
<dbReference type="Pfam" id="PF04072">
    <property type="entry name" value="LCM"/>
    <property type="match status" value="1"/>
</dbReference>
<evidence type="ECO:0000256" key="5">
    <source>
        <dbReference type="ARBA" id="ARBA00022691"/>
    </source>
</evidence>
<evidence type="ECO:0000313" key="7">
    <source>
        <dbReference type="EMBL" id="RCG14870.1"/>
    </source>
</evidence>
<dbReference type="Proteomes" id="UP000253507">
    <property type="component" value="Unassembled WGS sequence"/>
</dbReference>
<keyword evidence="5 6" id="KW-0949">S-adenosyl-L-methionine</keyword>
<dbReference type="RefSeq" id="WP_114018435.1">
    <property type="nucleotide sequence ID" value="NZ_QOIM01000042.1"/>
</dbReference>
<comment type="similarity">
    <text evidence="2 6">Belongs to the UPF0677 family.</text>
</comment>
<dbReference type="PANTHER" id="PTHR43619">
    <property type="entry name" value="S-ADENOSYL-L-METHIONINE-DEPENDENT METHYLTRANSFERASE YKTD-RELATED"/>
    <property type="match status" value="1"/>
</dbReference>
<dbReference type="EMBL" id="QOIM01000042">
    <property type="protein sequence ID" value="RCG14870.1"/>
    <property type="molecule type" value="Genomic_DNA"/>
</dbReference>
<keyword evidence="4 7" id="KW-0808">Transferase</keyword>
<dbReference type="SUPFAM" id="SSF53335">
    <property type="entry name" value="S-adenosyl-L-methionine-dependent methyltransferases"/>
    <property type="match status" value="1"/>
</dbReference>
<evidence type="ECO:0000256" key="3">
    <source>
        <dbReference type="ARBA" id="ARBA00022603"/>
    </source>
</evidence>
<evidence type="ECO:0000256" key="2">
    <source>
        <dbReference type="ARBA" id="ARBA00008138"/>
    </source>
</evidence>
<dbReference type="OrthoDB" id="9806164at2"/>